<dbReference type="AlphaFoldDB" id="A0A5C6UID5"/>
<evidence type="ECO:0000256" key="3">
    <source>
        <dbReference type="ARBA" id="ARBA00023082"/>
    </source>
</evidence>
<dbReference type="GO" id="GO:0016987">
    <property type="term" value="F:sigma factor activity"/>
    <property type="evidence" value="ECO:0007669"/>
    <property type="project" value="UniProtKB-KW"/>
</dbReference>
<evidence type="ECO:0000256" key="5">
    <source>
        <dbReference type="ARBA" id="ARBA00023163"/>
    </source>
</evidence>
<evidence type="ECO:0000313" key="9">
    <source>
        <dbReference type="Proteomes" id="UP000321250"/>
    </source>
</evidence>
<dbReference type="Gene3D" id="1.10.1740.10">
    <property type="match status" value="1"/>
</dbReference>
<evidence type="ECO:0000256" key="2">
    <source>
        <dbReference type="ARBA" id="ARBA00023015"/>
    </source>
</evidence>
<dbReference type="Proteomes" id="UP000321250">
    <property type="component" value="Unassembled WGS sequence"/>
</dbReference>
<dbReference type="InterPro" id="IPR013325">
    <property type="entry name" value="RNA_pol_sigma_r2"/>
</dbReference>
<evidence type="ECO:0000313" key="8">
    <source>
        <dbReference type="EMBL" id="TXC72220.1"/>
    </source>
</evidence>
<dbReference type="Gene3D" id="1.10.10.10">
    <property type="entry name" value="Winged helix-like DNA-binding domain superfamily/Winged helix DNA-binding domain"/>
    <property type="match status" value="1"/>
</dbReference>
<organism evidence="8 9">
    <name type="scientific">Sphingomonas ginsenosidivorax</name>
    <dbReference type="NCBI Taxonomy" id="862135"/>
    <lineage>
        <taxon>Bacteria</taxon>
        <taxon>Pseudomonadati</taxon>
        <taxon>Pseudomonadota</taxon>
        <taxon>Alphaproteobacteria</taxon>
        <taxon>Sphingomonadales</taxon>
        <taxon>Sphingomonadaceae</taxon>
        <taxon>Sphingomonas</taxon>
    </lineage>
</organism>
<dbReference type="NCBIfam" id="TIGR02937">
    <property type="entry name" value="sigma70-ECF"/>
    <property type="match status" value="1"/>
</dbReference>
<dbReference type="SUPFAM" id="SSF88659">
    <property type="entry name" value="Sigma3 and sigma4 domains of RNA polymerase sigma factors"/>
    <property type="match status" value="1"/>
</dbReference>
<sequence length="178" mass="20129">MTLAEDEWGRLMRAAQDGNGGAYRRLLAEITIWLRRYFTRRLPLIVVDDAVQETLMAVHRNRHTYNPDHPFSPWLGAIAKRKWVDQLRTLKRRSTDELTDTIATPDHESSVTSASVLSSLMNELRPAQARVIDLVKLQGCTIEDASRETGQSVSAVKVNIHRGIARLAALVMRTNNVE</sequence>
<gene>
    <name evidence="8" type="ORF">FSB78_15670</name>
</gene>
<dbReference type="InterPro" id="IPR014284">
    <property type="entry name" value="RNA_pol_sigma-70_dom"/>
</dbReference>
<dbReference type="RefSeq" id="WP_147083496.1">
    <property type="nucleotide sequence ID" value="NZ_VOQR01000001.1"/>
</dbReference>
<evidence type="ECO:0000259" key="7">
    <source>
        <dbReference type="Pfam" id="PF08281"/>
    </source>
</evidence>
<comment type="similarity">
    <text evidence="1">Belongs to the sigma-70 factor family. ECF subfamily.</text>
</comment>
<keyword evidence="2" id="KW-0805">Transcription regulation</keyword>
<dbReference type="Pfam" id="PF04542">
    <property type="entry name" value="Sigma70_r2"/>
    <property type="match status" value="1"/>
</dbReference>
<evidence type="ECO:0000256" key="4">
    <source>
        <dbReference type="ARBA" id="ARBA00023125"/>
    </source>
</evidence>
<dbReference type="InterPro" id="IPR007627">
    <property type="entry name" value="RNA_pol_sigma70_r2"/>
</dbReference>
<comment type="caution">
    <text evidence="8">The sequence shown here is derived from an EMBL/GenBank/DDBJ whole genome shotgun (WGS) entry which is preliminary data.</text>
</comment>
<dbReference type="Pfam" id="PF08281">
    <property type="entry name" value="Sigma70_r4_2"/>
    <property type="match status" value="1"/>
</dbReference>
<dbReference type="InterPro" id="IPR013249">
    <property type="entry name" value="RNA_pol_sigma70_r4_t2"/>
</dbReference>
<dbReference type="EMBL" id="VOQR01000001">
    <property type="protein sequence ID" value="TXC72220.1"/>
    <property type="molecule type" value="Genomic_DNA"/>
</dbReference>
<dbReference type="GO" id="GO:0006352">
    <property type="term" value="P:DNA-templated transcription initiation"/>
    <property type="evidence" value="ECO:0007669"/>
    <property type="project" value="InterPro"/>
</dbReference>
<proteinExistence type="inferred from homology"/>
<feature type="domain" description="RNA polymerase sigma-70 region 2" evidence="6">
    <location>
        <begin position="23"/>
        <end position="93"/>
    </location>
</feature>
<dbReference type="InterPro" id="IPR039425">
    <property type="entry name" value="RNA_pol_sigma-70-like"/>
</dbReference>
<name>A0A5C6UID5_9SPHN</name>
<evidence type="ECO:0000256" key="1">
    <source>
        <dbReference type="ARBA" id="ARBA00010641"/>
    </source>
</evidence>
<evidence type="ECO:0000259" key="6">
    <source>
        <dbReference type="Pfam" id="PF04542"/>
    </source>
</evidence>
<accession>A0A5C6UID5</accession>
<dbReference type="PANTHER" id="PTHR43133">
    <property type="entry name" value="RNA POLYMERASE ECF-TYPE SIGMA FACTO"/>
    <property type="match status" value="1"/>
</dbReference>
<keyword evidence="3" id="KW-0731">Sigma factor</keyword>
<protein>
    <submittedName>
        <fullName evidence="8">Sigma-70 family RNA polymerase sigma factor</fullName>
    </submittedName>
</protein>
<feature type="domain" description="RNA polymerase sigma factor 70 region 4 type 2" evidence="7">
    <location>
        <begin position="117"/>
        <end position="167"/>
    </location>
</feature>
<keyword evidence="4" id="KW-0238">DNA-binding</keyword>
<reference evidence="8 9" key="1">
    <citation type="journal article" date="2013" name="Antonie Van Leeuwenhoek">
        <title>Sphingomonas ginsenosidivorax sp. nov., with the ability to transform ginsenosides.</title>
        <authorList>
            <person name="Jin X.F."/>
            <person name="Kim J.K."/>
            <person name="Liu Q.M."/>
            <person name="Kang M.S."/>
            <person name="He D."/>
            <person name="Jin F.X."/>
            <person name="Kim S.C."/>
            <person name="Im W.T."/>
        </authorList>
    </citation>
    <scope>NUCLEOTIDE SEQUENCE [LARGE SCALE GENOMIC DNA]</scope>
    <source>
        <strain evidence="8 9">KHI67</strain>
    </source>
</reference>
<dbReference type="InterPro" id="IPR036388">
    <property type="entry name" value="WH-like_DNA-bd_sf"/>
</dbReference>
<dbReference type="PANTHER" id="PTHR43133:SF58">
    <property type="entry name" value="ECF RNA POLYMERASE SIGMA FACTOR SIGD"/>
    <property type="match status" value="1"/>
</dbReference>
<keyword evidence="5" id="KW-0804">Transcription</keyword>
<dbReference type="SUPFAM" id="SSF88946">
    <property type="entry name" value="Sigma2 domain of RNA polymerase sigma factors"/>
    <property type="match status" value="1"/>
</dbReference>
<keyword evidence="9" id="KW-1185">Reference proteome</keyword>
<dbReference type="GO" id="GO:0003677">
    <property type="term" value="F:DNA binding"/>
    <property type="evidence" value="ECO:0007669"/>
    <property type="project" value="UniProtKB-KW"/>
</dbReference>
<dbReference type="InterPro" id="IPR013324">
    <property type="entry name" value="RNA_pol_sigma_r3/r4-like"/>
</dbReference>
<dbReference type="OrthoDB" id="7041663at2"/>